<dbReference type="Gene3D" id="3.20.20.140">
    <property type="entry name" value="Metal-dependent hydrolases"/>
    <property type="match status" value="1"/>
</dbReference>
<dbReference type="GO" id="GO:0016788">
    <property type="term" value="F:hydrolase activity, acting on ester bonds"/>
    <property type="evidence" value="ECO:0007669"/>
    <property type="project" value="InterPro"/>
</dbReference>
<comment type="caution">
    <text evidence="2">The sequence shown here is derived from an EMBL/GenBank/DDBJ whole genome shotgun (WGS) entry which is preliminary data.</text>
</comment>
<dbReference type="Proteomes" id="UP000248079">
    <property type="component" value="Unassembled WGS sequence"/>
</dbReference>
<evidence type="ECO:0000313" key="3">
    <source>
        <dbReference type="Proteomes" id="UP000248079"/>
    </source>
</evidence>
<name>A0A2V4A310_9BACT</name>
<feature type="binding site" evidence="1">
    <location>
        <position position="135"/>
    </location>
    <ligand>
        <name>a divalent metal cation</name>
        <dbReference type="ChEBI" id="CHEBI:60240"/>
        <label>2</label>
    </ligand>
</feature>
<dbReference type="InterPro" id="IPR001130">
    <property type="entry name" value="TatD-like"/>
</dbReference>
<evidence type="ECO:0000313" key="2">
    <source>
        <dbReference type="EMBL" id="PXY03032.1"/>
    </source>
</evidence>
<dbReference type="PIRSF" id="PIRSF005902">
    <property type="entry name" value="DNase_TatD"/>
    <property type="match status" value="1"/>
</dbReference>
<accession>A0A2V4A310</accession>
<dbReference type="CDD" id="cd01310">
    <property type="entry name" value="TatD_DNAse"/>
    <property type="match status" value="1"/>
</dbReference>
<reference evidence="2 3" key="1">
    <citation type="submission" date="2018-05" db="EMBL/GenBank/DDBJ databases">
        <title>Marinifilum breve JC075T sp. nov., a marine bacterium isolated from Yongle Blue Hole in the South China Sea.</title>
        <authorList>
            <person name="Fu T."/>
        </authorList>
    </citation>
    <scope>NUCLEOTIDE SEQUENCE [LARGE SCALE GENOMIC DNA]</scope>
    <source>
        <strain evidence="2 3">JC075</strain>
    </source>
</reference>
<sequence length="219" mass="25268">MASIPYIDIHTHQVDSDQEILSIINMSIGESINELDRNQAYSIGIHPWDIEKLEIDSIDIYLKEFSANKSNIAIGEIGLDKLISTDFSIQEKFFTAQLQLAKLTQKPVIIHCVKSQEELLKIKQANETGTTWIFHGYNKSLQMAKDLLKFGFFLSFGENLLKNENLQKVFREVPLDKIFLETDDKQIDIRKIYQKAAEIKGIEIDVLKEQILLNYLKCF</sequence>
<dbReference type="AlphaFoldDB" id="A0A2V4A310"/>
<dbReference type="Pfam" id="PF01026">
    <property type="entry name" value="TatD_DNase"/>
    <property type="match status" value="1"/>
</dbReference>
<dbReference type="RefSeq" id="WP_110359188.1">
    <property type="nucleotide sequence ID" value="NZ_QFLI01000001.1"/>
</dbReference>
<proteinExistence type="predicted"/>
<dbReference type="EMBL" id="QFLI01000001">
    <property type="protein sequence ID" value="PXY03032.1"/>
    <property type="molecule type" value="Genomic_DNA"/>
</dbReference>
<organism evidence="2 3">
    <name type="scientific">Marinifilum breve</name>
    <dbReference type="NCBI Taxonomy" id="2184082"/>
    <lineage>
        <taxon>Bacteria</taxon>
        <taxon>Pseudomonadati</taxon>
        <taxon>Bacteroidota</taxon>
        <taxon>Bacteroidia</taxon>
        <taxon>Marinilabiliales</taxon>
        <taxon>Marinifilaceae</taxon>
    </lineage>
</organism>
<dbReference type="GO" id="GO:0046872">
    <property type="term" value="F:metal ion binding"/>
    <property type="evidence" value="ECO:0007669"/>
    <property type="project" value="UniProtKB-KW"/>
</dbReference>
<feature type="binding site" evidence="1">
    <location>
        <position position="183"/>
    </location>
    <ligand>
        <name>a divalent metal cation</name>
        <dbReference type="ChEBI" id="CHEBI:60240"/>
        <label>1</label>
    </ligand>
</feature>
<dbReference type="InterPro" id="IPR032466">
    <property type="entry name" value="Metal_Hydrolase"/>
</dbReference>
<protein>
    <submittedName>
        <fullName evidence="2">Hydrolase TatD</fullName>
    </submittedName>
</protein>
<dbReference type="SUPFAM" id="SSF51556">
    <property type="entry name" value="Metallo-dependent hydrolases"/>
    <property type="match status" value="1"/>
</dbReference>
<keyword evidence="3" id="KW-1185">Reference proteome</keyword>
<dbReference type="OrthoDB" id="664222at2"/>
<dbReference type="PANTHER" id="PTHR46124:SF2">
    <property type="entry name" value="D-AMINOACYL-TRNA DEACYLASE"/>
    <property type="match status" value="1"/>
</dbReference>
<evidence type="ECO:0000256" key="1">
    <source>
        <dbReference type="PIRSR" id="PIRSR005902-1"/>
    </source>
</evidence>
<keyword evidence="2" id="KW-0378">Hydrolase</keyword>
<feature type="binding site" evidence="1">
    <location>
        <position position="76"/>
    </location>
    <ligand>
        <name>a divalent metal cation</name>
        <dbReference type="ChEBI" id="CHEBI:60240"/>
        <label>1</label>
    </ligand>
</feature>
<gene>
    <name evidence="2" type="ORF">DF185_02785</name>
</gene>
<feature type="binding site" evidence="1">
    <location>
        <position position="111"/>
    </location>
    <ligand>
        <name>a divalent metal cation</name>
        <dbReference type="ChEBI" id="CHEBI:60240"/>
        <label>2</label>
    </ligand>
</feature>
<keyword evidence="1" id="KW-0479">Metal-binding</keyword>
<dbReference type="PANTHER" id="PTHR46124">
    <property type="entry name" value="D-AMINOACYL-TRNA DEACYLASE"/>
    <property type="match status" value="1"/>
</dbReference>